<proteinExistence type="predicted"/>
<gene>
    <name evidence="1" type="ORF">CR205_14205</name>
</gene>
<dbReference type="Proteomes" id="UP000248066">
    <property type="component" value="Unassembled WGS sequence"/>
</dbReference>
<dbReference type="PROSITE" id="PS51257">
    <property type="entry name" value="PROKAR_LIPOPROTEIN"/>
    <property type="match status" value="1"/>
</dbReference>
<comment type="caution">
    <text evidence="1">The sequence shown here is derived from an EMBL/GenBank/DDBJ whole genome shotgun (WGS) entry which is preliminary data.</text>
</comment>
<reference evidence="1 2" key="1">
    <citation type="submission" date="2017-10" db="EMBL/GenBank/DDBJ databases">
        <title>Bacillus sp. nov., a halophilic bacterium isolated from a Yangshapao Lake.</title>
        <authorList>
            <person name="Wang H."/>
        </authorList>
    </citation>
    <scope>NUCLEOTIDE SEQUENCE [LARGE SCALE GENOMIC DNA]</scope>
    <source>
        <strain evidence="1 2">YSP-3</strain>
    </source>
</reference>
<protein>
    <recommendedName>
        <fullName evidence="3">Lipoprotein</fullName>
    </recommendedName>
</protein>
<dbReference type="RefSeq" id="WP_110520767.1">
    <property type="nucleotide sequence ID" value="NZ_PDOF01000002.1"/>
</dbReference>
<evidence type="ECO:0000313" key="2">
    <source>
        <dbReference type="Proteomes" id="UP000248066"/>
    </source>
</evidence>
<sequence length="176" mass="20541">MNRRRFIIGTIFITSILSACTADRGLEGDYRIYLDAKEEHDPVNEFQASMSDLFGETSAGYGEAVERFEEAEEKVDEAIGASEDLSFETNEVKEINQYYLERLYQSRSILEMFEEDLDMVLTEGIPEDFLESFDIMIQQANQYDAMRVNAELEYDLRDEDDITPEEEELMDRYLNE</sequence>
<name>A0A2W0HT87_9BACI</name>
<evidence type="ECO:0000313" key="1">
    <source>
        <dbReference type="EMBL" id="PYZ96828.1"/>
    </source>
</evidence>
<evidence type="ECO:0008006" key="3">
    <source>
        <dbReference type="Google" id="ProtNLM"/>
    </source>
</evidence>
<keyword evidence="2" id="KW-1185">Reference proteome</keyword>
<dbReference type="EMBL" id="PDOF01000002">
    <property type="protein sequence ID" value="PYZ96828.1"/>
    <property type="molecule type" value="Genomic_DNA"/>
</dbReference>
<organism evidence="1 2">
    <name type="scientific">Alteribacter lacisalsi</name>
    <dbReference type="NCBI Taxonomy" id="2045244"/>
    <lineage>
        <taxon>Bacteria</taxon>
        <taxon>Bacillati</taxon>
        <taxon>Bacillota</taxon>
        <taxon>Bacilli</taxon>
        <taxon>Bacillales</taxon>
        <taxon>Bacillaceae</taxon>
        <taxon>Alteribacter</taxon>
    </lineage>
</organism>
<dbReference type="AlphaFoldDB" id="A0A2W0HT87"/>
<accession>A0A2W0HT87</accession>